<sequence length="232" mass="26618">MSNETCYMCDAPATSKEHAPPKCLFPEGKHLSAPDNQRISLITVPACDAHNTQKSGDDEYLMYLFTMLPQTNSYGKVIFNNKVIRASQRKPKLAERIFENTIKIDGKEGNEVDRQRIDTSIGLVARAIFFHETQAKWTHPMQVNSTVYEVPEEQDGIVIDRADIIANRKKYSQTISDLLINLEWKGANPKIFKYKIMVDSTDLFLVMQFCFYEEITFDIVSHPSLWNEPFSV</sequence>
<evidence type="ECO:0000313" key="2">
    <source>
        <dbReference type="Proteomes" id="UP000624243"/>
    </source>
</evidence>
<dbReference type="Proteomes" id="UP000624243">
    <property type="component" value="Unassembled WGS sequence"/>
</dbReference>
<evidence type="ECO:0000313" key="1">
    <source>
        <dbReference type="EMBL" id="MBV4516175.1"/>
    </source>
</evidence>
<proteinExistence type="predicted"/>
<organism evidence="1 2">
    <name type="scientific">Pseudomonas kurunegalensis</name>
    <dbReference type="NCBI Taxonomy" id="485880"/>
    <lineage>
        <taxon>Bacteria</taxon>
        <taxon>Pseudomonadati</taxon>
        <taxon>Pseudomonadota</taxon>
        <taxon>Gammaproteobacteria</taxon>
        <taxon>Pseudomonadales</taxon>
        <taxon>Pseudomonadaceae</taxon>
        <taxon>Pseudomonas</taxon>
    </lineage>
</organism>
<accession>A0ACC5UP11</accession>
<protein>
    <submittedName>
        <fullName evidence="1">Uncharacterized protein</fullName>
    </submittedName>
</protein>
<reference evidence="1 2" key="1">
    <citation type="journal article" date="2020" name="Microorganisms">
        <title>Reliable Identification of Environmental Pseudomonas Isolates Using the rpoD Gene.</title>
        <authorList>
            <consortium name="The Broad Institute Genome Sequencing Platform"/>
            <person name="Girard L."/>
            <person name="Lood C."/>
            <person name="Rokni-Zadeh H."/>
            <person name="van Noort V."/>
            <person name="Lavigne R."/>
            <person name="De Mot R."/>
        </authorList>
    </citation>
    <scope>NUCLEOTIDE SEQUENCE [LARGE SCALE GENOMIC DNA]</scope>
    <source>
        <strain evidence="1 2">RW1P2</strain>
    </source>
</reference>
<keyword evidence="2" id="KW-1185">Reference proteome</keyword>
<dbReference type="EMBL" id="JABWSB020000007">
    <property type="protein sequence ID" value="MBV4516175.1"/>
    <property type="molecule type" value="Genomic_DNA"/>
</dbReference>
<name>A0ACC5UP11_9PSED</name>
<comment type="caution">
    <text evidence="1">The sequence shown here is derived from an EMBL/GenBank/DDBJ whole genome shotgun (WGS) entry which is preliminary data.</text>
</comment>
<gene>
    <name evidence="1" type="ORF">HU758_013325</name>
</gene>